<dbReference type="EMBL" id="JAZDRP010000002">
    <property type="protein sequence ID" value="MEE2525540.1"/>
    <property type="molecule type" value="Genomic_DNA"/>
</dbReference>
<gene>
    <name evidence="2" type="ORF">V0U79_04120</name>
</gene>
<protein>
    <submittedName>
        <fullName evidence="2">Alpha-E domain-containing protein</fullName>
    </submittedName>
</protein>
<dbReference type="Proteomes" id="UP001354971">
    <property type="component" value="Unassembled WGS sequence"/>
</dbReference>
<dbReference type="InterPro" id="IPR007296">
    <property type="entry name" value="DUF403"/>
</dbReference>
<dbReference type="RefSeq" id="WP_330198202.1">
    <property type="nucleotide sequence ID" value="NZ_JAZDRP010000002.1"/>
</dbReference>
<proteinExistence type="predicted"/>
<dbReference type="PANTHER" id="PTHR34595">
    <property type="entry name" value="BLR5612 PROTEIN"/>
    <property type="match status" value="1"/>
</dbReference>
<sequence>MLGKTASGLYWMFRQLERSENTARLIDAGFRMALTRQASGQGEWASIVRTAGCDDSYRDAHDAYEADRVIDFLLRDPDNPSSVYSVFRQARNNARMVRTALTREVWESTNESWLLLNDKLAKPVRQADLPNLLDFIRQRSAMVRGAWHGTALRNDIYSFARLGTRIERADNTARILDVKYYVLLPSSASIGSSLDNVQWESILRSASAARAFNWLNGGETTPAKIAEFLMFNRQMPRSLIFCYSDNVRALDDLAAVYGEKQPSADLARATLSKLNDQDIDRVFEIGLHEFLTEFLRANNALASQIEADYRFVA</sequence>
<evidence type="ECO:0000313" key="2">
    <source>
        <dbReference type="EMBL" id="MEE2525540.1"/>
    </source>
</evidence>
<name>A0ABU7LNQ6_9PROT</name>
<reference evidence="2 3" key="1">
    <citation type="submission" date="2024-01" db="EMBL/GenBank/DDBJ databases">
        <title>Hyphobacterium bacterium isolated from marine sediment.</title>
        <authorList>
            <person name="Zhao S."/>
        </authorList>
    </citation>
    <scope>NUCLEOTIDE SEQUENCE [LARGE SCALE GENOMIC DNA]</scope>
    <source>
        <strain evidence="3">HN65</strain>
    </source>
</reference>
<accession>A0ABU7LNQ6</accession>
<dbReference type="PANTHER" id="PTHR34595:SF7">
    <property type="entry name" value="SLL1039 PROTEIN"/>
    <property type="match status" value="1"/>
</dbReference>
<comment type="caution">
    <text evidence="2">The sequence shown here is derived from an EMBL/GenBank/DDBJ whole genome shotgun (WGS) entry which is preliminary data.</text>
</comment>
<keyword evidence="3" id="KW-1185">Reference proteome</keyword>
<organism evidence="2 3">
    <name type="scientific">Hyphobacterium lacteum</name>
    <dbReference type="NCBI Taxonomy" id="3116575"/>
    <lineage>
        <taxon>Bacteria</taxon>
        <taxon>Pseudomonadati</taxon>
        <taxon>Pseudomonadota</taxon>
        <taxon>Alphaproteobacteria</taxon>
        <taxon>Maricaulales</taxon>
        <taxon>Maricaulaceae</taxon>
        <taxon>Hyphobacterium</taxon>
    </lineage>
</organism>
<feature type="domain" description="DUF403" evidence="1">
    <location>
        <begin position="1"/>
        <end position="309"/>
    </location>
</feature>
<evidence type="ECO:0000259" key="1">
    <source>
        <dbReference type="Pfam" id="PF04168"/>
    </source>
</evidence>
<dbReference type="Pfam" id="PF04168">
    <property type="entry name" value="Alpha-E"/>
    <property type="match status" value="1"/>
</dbReference>
<evidence type="ECO:0000313" key="3">
    <source>
        <dbReference type="Proteomes" id="UP001354971"/>
    </source>
</evidence>
<dbReference type="InterPro" id="IPR051680">
    <property type="entry name" value="ATP-dep_Glu-Cys_Ligase-2"/>
</dbReference>